<comment type="caution">
    <text evidence="3">The sequence shown here is derived from an EMBL/GenBank/DDBJ whole genome shotgun (WGS) entry which is preliminary data.</text>
</comment>
<dbReference type="CDD" id="cd01670">
    <property type="entry name" value="Death"/>
    <property type="match status" value="1"/>
</dbReference>
<reference evidence="3" key="1">
    <citation type="submission" date="2023-03" db="EMBL/GenBank/DDBJ databases">
        <authorList>
            <person name="Steffen K."/>
            <person name="Cardenas P."/>
        </authorList>
    </citation>
    <scope>NUCLEOTIDE SEQUENCE</scope>
</reference>
<keyword evidence="1" id="KW-0472">Membrane</keyword>
<evidence type="ECO:0000256" key="1">
    <source>
        <dbReference type="SAM" id="Phobius"/>
    </source>
</evidence>
<accession>A0AA35S1E9</accession>
<keyword evidence="1" id="KW-0812">Transmembrane</keyword>
<organism evidence="3 4">
    <name type="scientific">Geodia barretti</name>
    <name type="common">Barrett's horny sponge</name>
    <dbReference type="NCBI Taxonomy" id="519541"/>
    <lineage>
        <taxon>Eukaryota</taxon>
        <taxon>Metazoa</taxon>
        <taxon>Porifera</taxon>
        <taxon>Demospongiae</taxon>
        <taxon>Heteroscleromorpha</taxon>
        <taxon>Tetractinellida</taxon>
        <taxon>Astrophorina</taxon>
        <taxon>Geodiidae</taxon>
        <taxon>Geodia</taxon>
    </lineage>
</organism>
<feature type="transmembrane region" description="Helical" evidence="1">
    <location>
        <begin position="131"/>
        <end position="154"/>
    </location>
</feature>
<gene>
    <name evidence="3" type="ORF">GBAR_LOCUS12817</name>
</gene>
<dbReference type="EMBL" id="CASHTH010001911">
    <property type="protein sequence ID" value="CAI8021645.1"/>
    <property type="molecule type" value="Genomic_DNA"/>
</dbReference>
<evidence type="ECO:0000313" key="3">
    <source>
        <dbReference type="EMBL" id="CAI8021645.1"/>
    </source>
</evidence>
<evidence type="ECO:0000259" key="2">
    <source>
        <dbReference type="Pfam" id="PF18885"/>
    </source>
</evidence>
<feature type="domain" description="DUF5648" evidence="2">
    <location>
        <begin position="199"/>
        <end position="345"/>
    </location>
</feature>
<dbReference type="InterPro" id="IPR043708">
    <property type="entry name" value="DUF5648"/>
</dbReference>
<sequence length="347" mass="39129">SNSLVFNGGIEFRRLYKDLYPAATKWKKIGIELGCPPEQLDLIERKPSNRDDSDYLRDMLHYRQRRTEPSELTWEVIYRALLSSIVGESKLAKRIAQDHCPYLLESRGADLHIGQEAADNVFAMTGVNIKVLSASLVGAVVALASVLFVLLIPYSTHTTNGTYNYTLTISQTLSFGNNVHAPAPMSINPKEHQFSSIVPLHRYWKLEKTDHFYTINDNEIGTIEYGQIGKHGYVYEGIQCQIYEEEVEHSVPLYRYWKSANSDHFYTTNPKEIGTVTPGEIGNHGSEGIVGYCFPTEKEGTVPLYRYWNPKIVDHFYTTNGIEIGTVTPGETGKGYISEGVVCYVDP</sequence>
<protein>
    <recommendedName>
        <fullName evidence="2">DUF5648 domain-containing protein</fullName>
    </recommendedName>
</protein>
<keyword evidence="4" id="KW-1185">Reference proteome</keyword>
<feature type="non-terminal residue" evidence="3">
    <location>
        <position position="1"/>
    </location>
</feature>
<proteinExistence type="predicted"/>
<evidence type="ECO:0000313" key="4">
    <source>
        <dbReference type="Proteomes" id="UP001174909"/>
    </source>
</evidence>
<dbReference type="Gene3D" id="1.10.533.10">
    <property type="entry name" value="Death Domain, Fas"/>
    <property type="match status" value="1"/>
</dbReference>
<dbReference type="Pfam" id="PF18885">
    <property type="entry name" value="DUF5648"/>
    <property type="match status" value="1"/>
</dbReference>
<dbReference type="InterPro" id="IPR011029">
    <property type="entry name" value="DEATH-like_dom_sf"/>
</dbReference>
<keyword evidence="1" id="KW-1133">Transmembrane helix</keyword>
<dbReference type="AlphaFoldDB" id="A0AA35S1E9"/>
<dbReference type="Proteomes" id="UP001174909">
    <property type="component" value="Unassembled WGS sequence"/>
</dbReference>
<name>A0AA35S1E9_GEOBA</name>